<gene>
    <name evidence="1" type="ORF">H9742_14310</name>
</gene>
<evidence type="ECO:0000313" key="2">
    <source>
        <dbReference type="Proteomes" id="UP000824265"/>
    </source>
</evidence>
<evidence type="ECO:0000313" key="1">
    <source>
        <dbReference type="EMBL" id="HIW82670.1"/>
    </source>
</evidence>
<proteinExistence type="predicted"/>
<protein>
    <submittedName>
        <fullName evidence="1">Uncharacterized protein</fullName>
    </submittedName>
</protein>
<name>A0A9D1R8A1_9FIRM</name>
<comment type="caution">
    <text evidence="1">The sequence shown here is derived from an EMBL/GenBank/DDBJ whole genome shotgun (WGS) entry which is preliminary data.</text>
</comment>
<organism evidence="1 2">
    <name type="scientific">Candidatus Acetatifactor stercoripullorum</name>
    <dbReference type="NCBI Taxonomy" id="2838414"/>
    <lineage>
        <taxon>Bacteria</taxon>
        <taxon>Bacillati</taxon>
        <taxon>Bacillota</taxon>
        <taxon>Clostridia</taxon>
        <taxon>Lachnospirales</taxon>
        <taxon>Lachnospiraceae</taxon>
        <taxon>Acetatifactor</taxon>
    </lineage>
</organism>
<sequence length="65" mass="7870">MYRIEYESGKHCDFVKNREDLLERIKLLKDETITDISRIYKSGVSDSVMEKYEAYIMRQKRRTSC</sequence>
<accession>A0A9D1R8A1</accession>
<dbReference type="Proteomes" id="UP000824265">
    <property type="component" value="Unassembled WGS sequence"/>
</dbReference>
<reference evidence="1" key="2">
    <citation type="submission" date="2021-04" db="EMBL/GenBank/DDBJ databases">
        <authorList>
            <person name="Gilroy R."/>
        </authorList>
    </citation>
    <scope>NUCLEOTIDE SEQUENCE</scope>
    <source>
        <strain evidence="1">CHK195-6426</strain>
    </source>
</reference>
<dbReference type="AlphaFoldDB" id="A0A9D1R8A1"/>
<dbReference type="EMBL" id="DXGH01000073">
    <property type="protein sequence ID" value="HIW82670.1"/>
    <property type="molecule type" value="Genomic_DNA"/>
</dbReference>
<reference evidence="1" key="1">
    <citation type="journal article" date="2021" name="PeerJ">
        <title>Extensive microbial diversity within the chicken gut microbiome revealed by metagenomics and culture.</title>
        <authorList>
            <person name="Gilroy R."/>
            <person name="Ravi A."/>
            <person name="Getino M."/>
            <person name="Pursley I."/>
            <person name="Horton D.L."/>
            <person name="Alikhan N.F."/>
            <person name="Baker D."/>
            <person name="Gharbi K."/>
            <person name="Hall N."/>
            <person name="Watson M."/>
            <person name="Adriaenssens E.M."/>
            <person name="Foster-Nyarko E."/>
            <person name="Jarju S."/>
            <person name="Secka A."/>
            <person name="Antonio M."/>
            <person name="Oren A."/>
            <person name="Chaudhuri R.R."/>
            <person name="La Ragione R."/>
            <person name="Hildebrand F."/>
            <person name="Pallen M.J."/>
        </authorList>
    </citation>
    <scope>NUCLEOTIDE SEQUENCE</scope>
    <source>
        <strain evidence="1">CHK195-6426</strain>
    </source>
</reference>